<dbReference type="Proteomes" id="UP000284842">
    <property type="component" value="Unassembled WGS sequence"/>
</dbReference>
<feature type="region of interest" description="Disordered" evidence="1">
    <location>
        <begin position="44"/>
        <end position="138"/>
    </location>
</feature>
<dbReference type="EMBL" id="NHTK01004928">
    <property type="protein sequence ID" value="PPQ84182.1"/>
    <property type="molecule type" value="Genomic_DNA"/>
</dbReference>
<evidence type="ECO:0000313" key="3">
    <source>
        <dbReference type="Proteomes" id="UP000284842"/>
    </source>
</evidence>
<evidence type="ECO:0000313" key="2">
    <source>
        <dbReference type="EMBL" id="PPQ84182.1"/>
    </source>
</evidence>
<gene>
    <name evidence="2" type="ORF">CVT24_001846</name>
</gene>
<reference evidence="2 3" key="1">
    <citation type="journal article" date="2018" name="Evol. Lett.">
        <title>Horizontal gene cluster transfer increased hallucinogenic mushroom diversity.</title>
        <authorList>
            <person name="Reynolds H.T."/>
            <person name="Vijayakumar V."/>
            <person name="Gluck-Thaler E."/>
            <person name="Korotkin H.B."/>
            <person name="Matheny P.B."/>
            <person name="Slot J.C."/>
        </authorList>
    </citation>
    <scope>NUCLEOTIDE SEQUENCE [LARGE SCALE GENOMIC DNA]</scope>
    <source>
        <strain evidence="2 3">2629</strain>
    </source>
</reference>
<feature type="compositionally biased region" description="Polar residues" evidence="1">
    <location>
        <begin position="56"/>
        <end position="72"/>
    </location>
</feature>
<feature type="non-terminal residue" evidence="2">
    <location>
        <position position="156"/>
    </location>
</feature>
<keyword evidence="3" id="KW-1185">Reference proteome</keyword>
<accession>A0A409X0D0</accession>
<comment type="caution">
    <text evidence="2">The sequence shown here is derived from an EMBL/GenBank/DDBJ whole genome shotgun (WGS) entry which is preliminary data.</text>
</comment>
<protein>
    <submittedName>
        <fullName evidence="2">Uncharacterized protein</fullName>
    </submittedName>
</protein>
<dbReference type="InParanoid" id="A0A409X0D0"/>
<organism evidence="2 3">
    <name type="scientific">Panaeolus cyanescens</name>
    <dbReference type="NCBI Taxonomy" id="181874"/>
    <lineage>
        <taxon>Eukaryota</taxon>
        <taxon>Fungi</taxon>
        <taxon>Dikarya</taxon>
        <taxon>Basidiomycota</taxon>
        <taxon>Agaricomycotina</taxon>
        <taxon>Agaricomycetes</taxon>
        <taxon>Agaricomycetidae</taxon>
        <taxon>Agaricales</taxon>
        <taxon>Agaricineae</taxon>
        <taxon>Galeropsidaceae</taxon>
        <taxon>Panaeolus</taxon>
    </lineage>
</organism>
<dbReference type="AlphaFoldDB" id="A0A409X0D0"/>
<sequence length="156" mass="17362">MSHDTRSAIFCHGCSTYFHPRGYAMHQALTKNTFCQQVHREEMLSASDEDDDPMDVSSQARDSSPNRSSSMEPANPDVIMADAVAHPEEDVMDMEPSTVHHNPNEEMAESIQDQPLPVEDENARSLPGQESNEEEADVAQMAPLWATGMYQNLPLS</sequence>
<evidence type="ECO:0000256" key="1">
    <source>
        <dbReference type="SAM" id="MobiDB-lite"/>
    </source>
</evidence>
<name>A0A409X0D0_9AGAR</name>
<proteinExistence type="predicted"/>